<dbReference type="GO" id="GO:0009029">
    <property type="term" value="F:lipid-A 4'-kinase activity"/>
    <property type="evidence" value="ECO:0007669"/>
    <property type="project" value="UniProtKB-UniRule"/>
</dbReference>
<evidence type="ECO:0000256" key="12">
    <source>
        <dbReference type="ARBA" id="ARBA00029757"/>
    </source>
</evidence>
<comment type="pathway">
    <text evidence="2 13">Glycolipid biosynthesis; lipid IV(A) biosynthesis; lipid IV(A) from (3R)-3-hydroxytetradecanoyl-[acyl-carrier-protein] and UDP-N-acetyl-alpha-D-glucosamine: step 6/6.</text>
</comment>
<dbReference type="OrthoDB" id="9766423at2"/>
<evidence type="ECO:0000256" key="7">
    <source>
        <dbReference type="ARBA" id="ARBA00022679"/>
    </source>
</evidence>
<sequence length="336" mass="38412">MKHLRLLLFPFALIYGLIVFIRYQLYDLGVLTSTKFDLPLICVGNLSFGGTGKSPLIAAIVNQLSNEYNMASLSRGYKRSTRGFRLVEASDDVSSVGDEPLQFKSTFNTQLTVAVCENRVQGVLNLLKLKPKTELVLLDDAFQHRKINPGLSILLTTYKDLYVDDELLPVGNLRDAKYAANRAEIVMVTKCPQNLSINEQELISKKLKLTTKQSLYFSTIKYSELIYSIKSELKLSDLNDFILVTGIANPKPLVQFLKSQGKKFKHHEFADHHNFNLAEINHLKSYKKPILTTTKDFMRLKSNFDDKSLYHLPIQSQIIQKEKAFYDELRQFIDSF</sequence>
<dbReference type="UniPathway" id="UPA00359">
    <property type="reaction ID" value="UER00482"/>
</dbReference>
<keyword evidence="7 13" id="KW-0808">Transferase</keyword>
<keyword evidence="6 13" id="KW-0441">Lipid A biosynthesis</keyword>
<evidence type="ECO:0000256" key="13">
    <source>
        <dbReference type="HAMAP-Rule" id="MF_00409"/>
    </source>
</evidence>
<dbReference type="GO" id="GO:0009245">
    <property type="term" value="P:lipid A biosynthetic process"/>
    <property type="evidence" value="ECO:0007669"/>
    <property type="project" value="UniProtKB-UniRule"/>
</dbReference>
<dbReference type="GO" id="GO:0005886">
    <property type="term" value="C:plasma membrane"/>
    <property type="evidence" value="ECO:0007669"/>
    <property type="project" value="TreeGrafter"/>
</dbReference>
<keyword evidence="8 13" id="KW-0547">Nucleotide-binding</keyword>
<dbReference type="PANTHER" id="PTHR42724">
    <property type="entry name" value="TETRAACYLDISACCHARIDE 4'-KINASE"/>
    <property type="match status" value="1"/>
</dbReference>
<dbReference type="GO" id="GO:0009244">
    <property type="term" value="P:lipopolysaccharide core region biosynthetic process"/>
    <property type="evidence" value="ECO:0007669"/>
    <property type="project" value="TreeGrafter"/>
</dbReference>
<reference evidence="15 16" key="1">
    <citation type="submission" date="2016-11" db="EMBL/GenBank/DDBJ databases">
        <authorList>
            <person name="Jaros S."/>
            <person name="Januszkiewicz K."/>
            <person name="Wedrychowicz H."/>
        </authorList>
    </citation>
    <scope>NUCLEOTIDE SEQUENCE [LARGE SCALE GENOMIC DNA]</scope>
    <source>
        <strain evidence="15 16">DSM 25661</strain>
    </source>
</reference>
<keyword evidence="16" id="KW-1185">Reference proteome</keyword>
<proteinExistence type="inferred from homology"/>
<keyword evidence="5 13" id="KW-0444">Lipid biosynthesis</keyword>
<comment type="function">
    <text evidence="1 13">Transfers the gamma-phosphate of ATP to the 4'-position of a tetraacyldisaccharide 1-phosphate intermediate (termed DS-1-P) to form tetraacyldisaccharide 1,4'-bis-phosphate (lipid IVA).</text>
</comment>
<evidence type="ECO:0000313" key="16">
    <source>
        <dbReference type="Proteomes" id="UP000184462"/>
    </source>
</evidence>
<evidence type="ECO:0000256" key="3">
    <source>
        <dbReference type="ARBA" id="ARBA00012071"/>
    </source>
</evidence>
<dbReference type="HAMAP" id="MF_00409">
    <property type="entry name" value="LpxK"/>
    <property type="match status" value="1"/>
</dbReference>
<gene>
    <name evidence="13" type="primary">lpxK</name>
    <name evidence="15" type="ORF">SAMN05444278_1015</name>
</gene>
<dbReference type="NCBIfam" id="TIGR00682">
    <property type="entry name" value="lpxK"/>
    <property type="match status" value="1"/>
</dbReference>
<evidence type="ECO:0000256" key="11">
    <source>
        <dbReference type="ARBA" id="ARBA00023098"/>
    </source>
</evidence>
<dbReference type="GO" id="GO:0005524">
    <property type="term" value="F:ATP binding"/>
    <property type="evidence" value="ECO:0007669"/>
    <property type="project" value="UniProtKB-UniRule"/>
</dbReference>
<accession>A0A1M4S8C6</accession>
<evidence type="ECO:0000256" key="9">
    <source>
        <dbReference type="ARBA" id="ARBA00022777"/>
    </source>
</evidence>
<comment type="catalytic activity">
    <reaction evidence="13">
        <text>a lipid A disaccharide + ATP = a lipid IVA + ADP + H(+)</text>
        <dbReference type="Rhea" id="RHEA:67840"/>
        <dbReference type="ChEBI" id="CHEBI:15378"/>
        <dbReference type="ChEBI" id="CHEBI:30616"/>
        <dbReference type="ChEBI" id="CHEBI:176343"/>
        <dbReference type="ChEBI" id="CHEBI:176425"/>
        <dbReference type="ChEBI" id="CHEBI:456216"/>
        <dbReference type="EC" id="2.7.1.130"/>
    </reaction>
</comment>
<dbReference type="Pfam" id="PF02606">
    <property type="entry name" value="LpxK"/>
    <property type="match status" value="1"/>
</dbReference>
<keyword evidence="14" id="KW-0812">Transmembrane</keyword>
<dbReference type="SUPFAM" id="SSF52540">
    <property type="entry name" value="P-loop containing nucleoside triphosphate hydrolases"/>
    <property type="match status" value="1"/>
</dbReference>
<evidence type="ECO:0000256" key="1">
    <source>
        <dbReference type="ARBA" id="ARBA00002274"/>
    </source>
</evidence>
<keyword evidence="14" id="KW-0472">Membrane</keyword>
<dbReference type="EC" id="2.7.1.130" evidence="3 13"/>
<dbReference type="AlphaFoldDB" id="A0A1M4S8C6"/>
<dbReference type="InterPro" id="IPR003758">
    <property type="entry name" value="LpxK"/>
</dbReference>
<dbReference type="Proteomes" id="UP000184462">
    <property type="component" value="Unassembled WGS sequence"/>
</dbReference>
<dbReference type="EMBL" id="FQTW01000001">
    <property type="protein sequence ID" value="SHE28450.1"/>
    <property type="molecule type" value="Genomic_DNA"/>
</dbReference>
<keyword evidence="14" id="KW-1133">Transmembrane helix</keyword>
<feature type="transmembrane region" description="Helical" evidence="14">
    <location>
        <begin position="7"/>
        <end position="26"/>
    </location>
</feature>
<evidence type="ECO:0000256" key="4">
    <source>
        <dbReference type="ARBA" id="ARBA00016436"/>
    </source>
</evidence>
<keyword evidence="10 13" id="KW-0067">ATP-binding</keyword>
<evidence type="ECO:0000256" key="10">
    <source>
        <dbReference type="ARBA" id="ARBA00022840"/>
    </source>
</evidence>
<protein>
    <recommendedName>
        <fullName evidence="4 13">Tetraacyldisaccharide 4'-kinase</fullName>
        <ecNumber evidence="3 13">2.7.1.130</ecNumber>
    </recommendedName>
    <alternativeName>
        <fullName evidence="12 13">Lipid A 4'-kinase</fullName>
    </alternativeName>
</protein>
<evidence type="ECO:0000256" key="8">
    <source>
        <dbReference type="ARBA" id="ARBA00022741"/>
    </source>
</evidence>
<keyword evidence="9 13" id="KW-0418">Kinase</keyword>
<keyword evidence="11 13" id="KW-0443">Lipid metabolism</keyword>
<evidence type="ECO:0000256" key="6">
    <source>
        <dbReference type="ARBA" id="ARBA00022556"/>
    </source>
</evidence>
<comment type="caution">
    <text evidence="13">Lacks conserved residue(s) required for the propagation of feature annotation.</text>
</comment>
<evidence type="ECO:0000256" key="5">
    <source>
        <dbReference type="ARBA" id="ARBA00022516"/>
    </source>
</evidence>
<name>A0A1M4S8C6_9FLAO</name>
<dbReference type="PANTHER" id="PTHR42724:SF1">
    <property type="entry name" value="TETRAACYLDISACCHARIDE 4'-KINASE, MITOCHONDRIAL-RELATED"/>
    <property type="match status" value="1"/>
</dbReference>
<evidence type="ECO:0000256" key="14">
    <source>
        <dbReference type="SAM" id="Phobius"/>
    </source>
</evidence>
<comment type="similarity">
    <text evidence="13">Belongs to the LpxK family.</text>
</comment>
<organism evidence="15 16">
    <name type="scientific">Psychroflexus salarius</name>
    <dbReference type="NCBI Taxonomy" id="1155689"/>
    <lineage>
        <taxon>Bacteria</taxon>
        <taxon>Pseudomonadati</taxon>
        <taxon>Bacteroidota</taxon>
        <taxon>Flavobacteriia</taxon>
        <taxon>Flavobacteriales</taxon>
        <taxon>Flavobacteriaceae</taxon>
        <taxon>Psychroflexus</taxon>
    </lineage>
</organism>
<dbReference type="InterPro" id="IPR027417">
    <property type="entry name" value="P-loop_NTPase"/>
</dbReference>
<evidence type="ECO:0000313" key="15">
    <source>
        <dbReference type="EMBL" id="SHE28450.1"/>
    </source>
</evidence>
<evidence type="ECO:0000256" key="2">
    <source>
        <dbReference type="ARBA" id="ARBA00004870"/>
    </source>
</evidence>
<dbReference type="STRING" id="1155689.SAMN05444278_1015"/>
<dbReference type="RefSeq" id="WP_073190248.1">
    <property type="nucleotide sequence ID" value="NZ_FQTW01000001.1"/>
</dbReference>